<evidence type="ECO:0000313" key="5">
    <source>
        <dbReference type="Proteomes" id="UP000002066"/>
    </source>
</evidence>
<keyword evidence="2" id="KW-0812">Transmembrane</keyword>
<name>A0A8D3WC90_STRFA</name>
<organism evidence="4 5">
    <name type="scientific">Streptomyces pratensis (strain ATCC 33331 / IAF-45CD)</name>
    <dbReference type="NCBI Taxonomy" id="591167"/>
    <lineage>
        <taxon>Bacteria</taxon>
        <taxon>Bacillati</taxon>
        <taxon>Actinomycetota</taxon>
        <taxon>Actinomycetes</taxon>
        <taxon>Kitasatosporales</taxon>
        <taxon>Streptomycetaceae</taxon>
        <taxon>Streptomyces</taxon>
    </lineage>
</organism>
<protein>
    <recommendedName>
        <fullName evidence="6">Tat pathway signal sequence domain protein</fullName>
    </recommendedName>
</protein>
<feature type="signal peptide" evidence="3">
    <location>
        <begin position="1"/>
        <end position="26"/>
    </location>
</feature>
<keyword evidence="2" id="KW-0472">Membrane</keyword>
<feature type="transmembrane region" description="Helical" evidence="2">
    <location>
        <begin position="98"/>
        <end position="117"/>
    </location>
</feature>
<evidence type="ECO:0000313" key="4">
    <source>
        <dbReference type="EMBL" id="ADW01834.1"/>
    </source>
</evidence>
<evidence type="ECO:0000256" key="3">
    <source>
        <dbReference type="SAM" id="SignalP"/>
    </source>
</evidence>
<proteinExistence type="predicted"/>
<gene>
    <name evidence="4" type="ordered locus">Sfla_0368</name>
</gene>
<sequence>MSLRPTLRTAVLAAATMGAVLFPSMAAVADSSPTAVPAERPTEPPAASEPSRATPVPEPTDAAESATPAPAEPVPARTVPRGGVDAGERPAGEAGGTALHGSAAGAVLLAGAGVLVMRRRTAAQRDHG</sequence>
<dbReference type="Proteomes" id="UP000002066">
    <property type="component" value="Chromosome"/>
</dbReference>
<feature type="region of interest" description="Disordered" evidence="1">
    <location>
        <begin position="29"/>
        <end position="98"/>
    </location>
</feature>
<feature type="compositionally biased region" description="Low complexity" evidence="1">
    <location>
        <begin position="59"/>
        <end position="81"/>
    </location>
</feature>
<dbReference type="EMBL" id="CP002475">
    <property type="protein sequence ID" value="ADW01834.1"/>
    <property type="molecule type" value="Genomic_DNA"/>
</dbReference>
<evidence type="ECO:0008006" key="6">
    <source>
        <dbReference type="Google" id="ProtNLM"/>
    </source>
</evidence>
<feature type="chain" id="PRO_5039389604" description="Tat pathway signal sequence domain protein" evidence="3">
    <location>
        <begin position="27"/>
        <end position="128"/>
    </location>
</feature>
<keyword evidence="2" id="KW-1133">Transmembrane helix</keyword>
<dbReference type="OrthoDB" id="9429733at2"/>
<evidence type="ECO:0000256" key="2">
    <source>
        <dbReference type="SAM" id="Phobius"/>
    </source>
</evidence>
<dbReference type="KEGG" id="sfa:Sfla_0368"/>
<evidence type="ECO:0000256" key="1">
    <source>
        <dbReference type="SAM" id="MobiDB-lite"/>
    </source>
</evidence>
<keyword evidence="3" id="KW-0732">Signal</keyword>
<accession>A0A8D3WC90</accession>
<dbReference type="AlphaFoldDB" id="A0A8D3WC90"/>
<reference evidence="4 5" key="1">
    <citation type="submission" date="2011-01" db="EMBL/GenBank/DDBJ databases">
        <title>Complete sequence of chromosome of Streptomyces flavogriseus ATCC 33331.</title>
        <authorList>
            <consortium name="US DOE Joint Genome Institute"/>
            <person name="Lucas S."/>
            <person name="Copeland A."/>
            <person name="Lapidus A."/>
            <person name="Cheng J.-F."/>
            <person name="Goodwin L."/>
            <person name="Pitluck S."/>
            <person name="Davenport K."/>
            <person name="Detter J.C."/>
            <person name="Han C."/>
            <person name="Tapia R."/>
            <person name="Land M."/>
            <person name="Hauser L."/>
            <person name="Kyrpides N."/>
            <person name="Ivanova N."/>
            <person name="Ovchinnikova G."/>
            <person name="Pagani I."/>
            <person name="Brumm P."/>
            <person name="Mead D."/>
            <person name="Woyke T."/>
        </authorList>
    </citation>
    <scope>NUCLEOTIDE SEQUENCE [LARGE SCALE GENOMIC DNA]</scope>
    <source>
        <strain evidence="5">ATCC 33331 / IAF-45CD</strain>
    </source>
</reference>